<sequence length="648" mass="71156">MNSSADIKTLLKIGLLLPFHNNQTQAAILGGISGARLAAVEINSLEIIPGAIVTLIEKDAYPTVNDTSDMAQAIFSTVSLLQQGVIGVIGDISSSWTALSALMTSTLQIPQCSFSVNTSYKSEYFFRTAQTDLIHTNVILSFITDQKWPSFGILNADTDLSRQLKSYQTFYDTGDTNNIHASIDTLMSFGSRVIVIATKEIDQIVTILTIAAQSGHIHHETVWITMANVQLELQSTISTFNHIVSSRSIENIPTSFKNAIEKTAWTTNVSSIDYKTAFAGGIFTFETETNLTGYLPYDSFYQNKFETEHFNYHTGLAYSCLMTMAHGLGRIVQDSLDRNDTLNKLSTGQLSSNMSVFNQTGFVGPQGPILFDKHGDLTTGNFKIYNFQNGTQVEIGSMIGGNYTLSKSLVYFDGTSQPPSGTTPVTVLIASLTTPISMVTLFLSALGVTAAVIVLIILLLYRNEPVFKSANPLFCALELFGFILSYISIFLFFTYSYSLFSCFMLPITFYISFSVILGTMISRNYSVYRIVNNVYASKHLALSSVHTTVKDTSYFNLFKLTAYILGINTFILALWLTLAKIQLVEASVSSSVSLRSCSYDGTGHTAFIILLSTVTGIELCLCIFLAFQTKSFGGYSKHSEHKQLGVSV</sequence>
<evidence type="ECO:0000256" key="2">
    <source>
        <dbReference type="ARBA" id="ARBA00022692"/>
    </source>
</evidence>
<dbReference type="GO" id="GO:0007214">
    <property type="term" value="P:gamma-aminobutyric acid signaling pathway"/>
    <property type="evidence" value="ECO:0007669"/>
    <property type="project" value="TreeGrafter"/>
</dbReference>
<keyword evidence="4" id="KW-0297">G-protein coupled receptor</keyword>
<gene>
    <name evidence="11" type="ORF">INT48_007888</name>
</gene>
<feature type="transmembrane region" description="Helical" evidence="9">
    <location>
        <begin position="560"/>
        <end position="583"/>
    </location>
</feature>
<dbReference type="PANTHER" id="PTHR10519">
    <property type="entry name" value="GABA-B RECEPTOR"/>
    <property type="match status" value="1"/>
</dbReference>
<keyword evidence="12" id="KW-1185">Reference proteome</keyword>
<evidence type="ECO:0000256" key="5">
    <source>
        <dbReference type="ARBA" id="ARBA00023136"/>
    </source>
</evidence>
<evidence type="ECO:0000256" key="9">
    <source>
        <dbReference type="SAM" id="Phobius"/>
    </source>
</evidence>
<keyword evidence="5 9" id="KW-0472">Membrane</keyword>
<evidence type="ECO:0000256" key="8">
    <source>
        <dbReference type="ARBA" id="ARBA00023224"/>
    </source>
</evidence>
<dbReference type="GO" id="GO:0038039">
    <property type="term" value="C:G protein-coupled receptor heterodimeric complex"/>
    <property type="evidence" value="ECO:0007669"/>
    <property type="project" value="TreeGrafter"/>
</dbReference>
<dbReference type="InterPro" id="IPR002455">
    <property type="entry name" value="GPCR3_GABA-B"/>
</dbReference>
<comment type="caution">
    <text evidence="11">The sequence shown here is derived from an EMBL/GenBank/DDBJ whole genome shotgun (WGS) entry which is preliminary data.</text>
</comment>
<evidence type="ECO:0000256" key="7">
    <source>
        <dbReference type="ARBA" id="ARBA00023180"/>
    </source>
</evidence>
<evidence type="ECO:0000256" key="6">
    <source>
        <dbReference type="ARBA" id="ARBA00023170"/>
    </source>
</evidence>
<evidence type="ECO:0000313" key="12">
    <source>
        <dbReference type="Proteomes" id="UP000613177"/>
    </source>
</evidence>
<feature type="transmembrane region" description="Helical" evidence="9">
    <location>
        <begin position="603"/>
        <end position="627"/>
    </location>
</feature>
<keyword evidence="8" id="KW-0807">Transducer</keyword>
<accession>A0A8H7VW72</accession>
<reference evidence="11" key="1">
    <citation type="submission" date="2021-01" db="EMBL/GenBank/DDBJ databases">
        <title>Metabolic potential, ecology and presence of endohyphal bacteria is reflected in genomic diversity of Mucoromycotina.</title>
        <authorList>
            <person name="Muszewska A."/>
            <person name="Okrasinska A."/>
            <person name="Steczkiewicz K."/>
            <person name="Drgas O."/>
            <person name="Orlowska M."/>
            <person name="Perlinska-Lenart U."/>
            <person name="Aleksandrzak-Piekarczyk T."/>
            <person name="Szatraj K."/>
            <person name="Zielenkiewicz U."/>
            <person name="Pilsyk S."/>
            <person name="Malc E."/>
            <person name="Mieczkowski P."/>
            <person name="Kruszewska J.S."/>
            <person name="Biernat P."/>
            <person name="Pawlowska J."/>
        </authorList>
    </citation>
    <scope>NUCLEOTIDE SEQUENCE</scope>
    <source>
        <strain evidence="11">WA0000018081</strain>
    </source>
</reference>
<feature type="transmembrane region" description="Helical" evidence="9">
    <location>
        <begin position="438"/>
        <end position="461"/>
    </location>
</feature>
<keyword evidence="6" id="KW-0675">Receptor</keyword>
<dbReference type="EMBL" id="JAEPRE010000032">
    <property type="protein sequence ID" value="KAG2235490.1"/>
    <property type="molecule type" value="Genomic_DNA"/>
</dbReference>
<evidence type="ECO:0000256" key="1">
    <source>
        <dbReference type="ARBA" id="ARBA00004141"/>
    </source>
</evidence>
<keyword evidence="7" id="KW-0325">Glycoprotein</keyword>
<dbReference type="AlphaFoldDB" id="A0A8H7VW72"/>
<proteinExistence type="predicted"/>
<evidence type="ECO:0000256" key="4">
    <source>
        <dbReference type="ARBA" id="ARBA00023040"/>
    </source>
</evidence>
<name>A0A8H7VW72_9FUNG</name>
<keyword evidence="3 9" id="KW-1133">Transmembrane helix</keyword>
<keyword evidence="2 9" id="KW-0812">Transmembrane</keyword>
<dbReference type="InterPro" id="IPR001828">
    <property type="entry name" value="ANF_lig-bd_rcpt"/>
</dbReference>
<dbReference type="PANTHER" id="PTHR10519:SF20">
    <property type="entry name" value="G-PROTEIN COUPLED RECEPTOR 156-RELATED"/>
    <property type="match status" value="1"/>
</dbReference>
<evidence type="ECO:0000259" key="10">
    <source>
        <dbReference type="PROSITE" id="PS50259"/>
    </source>
</evidence>
<dbReference type="SUPFAM" id="SSF53822">
    <property type="entry name" value="Periplasmic binding protein-like I"/>
    <property type="match status" value="1"/>
</dbReference>
<dbReference type="Proteomes" id="UP000613177">
    <property type="component" value="Unassembled WGS sequence"/>
</dbReference>
<organism evidence="11 12">
    <name type="scientific">Thamnidium elegans</name>
    <dbReference type="NCBI Taxonomy" id="101142"/>
    <lineage>
        <taxon>Eukaryota</taxon>
        <taxon>Fungi</taxon>
        <taxon>Fungi incertae sedis</taxon>
        <taxon>Mucoromycota</taxon>
        <taxon>Mucoromycotina</taxon>
        <taxon>Mucoromycetes</taxon>
        <taxon>Mucorales</taxon>
        <taxon>Mucorineae</taxon>
        <taxon>Mucoraceae</taxon>
        <taxon>Thamnidium</taxon>
    </lineage>
</organism>
<evidence type="ECO:0000313" key="11">
    <source>
        <dbReference type="EMBL" id="KAG2235490.1"/>
    </source>
</evidence>
<feature type="transmembrane region" description="Helical" evidence="9">
    <location>
        <begin position="503"/>
        <end position="521"/>
    </location>
</feature>
<feature type="domain" description="G-protein coupled receptors family 3 profile" evidence="10">
    <location>
        <begin position="436"/>
        <end position="648"/>
    </location>
</feature>
<protein>
    <recommendedName>
        <fullName evidence="10">G-protein coupled receptors family 3 profile domain-containing protein</fullName>
    </recommendedName>
</protein>
<dbReference type="Gene3D" id="3.40.50.2300">
    <property type="match status" value="2"/>
</dbReference>
<dbReference type="Pfam" id="PF00003">
    <property type="entry name" value="7tm_3"/>
    <property type="match status" value="1"/>
</dbReference>
<evidence type="ECO:0000256" key="3">
    <source>
        <dbReference type="ARBA" id="ARBA00022989"/>
    </source>
</evidence>
<dbReference type="GO" id="GO:0004965">
    <property type="term" value="F:G protein-coupled GABA receptor activity"/>
    <property type="evidence" value="ECO:0007669"/>
    <property type="project" value="InterPro"/>
</dbReference>
<feature type="transmembrane region" description="Helical" evidence="9">
    <location>
        <begin position="473"/>
        <end position="497"/>
    </location>
</feature>
<comment type="subcellular location">
    <subcellularLocation>
        <location evidence="1">Membrane</location>
        <topology evidence="1">Multi-pass membrane protein</topology>
    </subcellularLocation>
</comment>
<dbReference type="PROSITE" id="PS50259">
    <property type="entry name" value="G_PROTEIN_RECEP_F3_4"/>
    <property type="match status" value="1"/>
</dbReference>
<dbReference type="Pfam" id="PF01094">
    <property type="entry name" value="ANF_receptor"/>
    <property type="match status" value="1"/>
</dbReference>
<dbReference type="InterPro" id="IPR017978">
    <property type="entry name" value="GPCR_3_C"/>
</dbReference>
<dbReference type="InterPro" id="IPR028082">
    <property type="entry name" value="Peripla_BP_I"/>
</dbReference>